<evidence type="ECO:0000256" key="6">
    <source>
        <dbReference type="SAM" id="SignalP"/>
    </source>
</evidence>
<dbReference type="InterPro" id="IPR027477">
    <property type="entry name" value="Succ_DH/fumarate_Rdtase_cat_sf"/>
</dbReference>
<evidence type="ECO:0000256" key="5">
    <source>
        <dbReference type="SAM" id="Phobius"/>
    </source>
</evidence>
<proteinExistence type="predicted"/>
<keyword evidence="9" id="KW-1185">Reference proteome</keyword>
<sequence>MSSNTPRQPTRRDLLKRGAMAAGGLATLGMASAAQAAKASPASLKWDHETDVVCVGSGAAACAAAVTAVGQGGKAILVEKMPLPGGTTGKSGGVTWIPNNPFLRARGIDDNKTDCLRFLARYAFPREYTPTSPTLGLPASDYRLLEAFYDNGSPMIEHMDKLGAVRFKEFKMWFVDKHAPDYADHLPENKVSRGRALEPAAGAGSSLGGGSLAAQLEAWLTKRGMPVLLEHRVTKLVMDNGRAIGIEAMHGDKLVRIKARKAVVFGTGGFSHNTELVGLHQPGLYGACAMPGSTGDFISIAGAAGARMGALNTAWRTQVVLEEALENRAVGLGAFVLPGDSMILVNKYGQRIVNEKINYNDRTQLHFVFDPVKKEFPNQVQFMVFDERSLDAFGGAFPIPADRRAARFMIQGNTLAELADNIAERVKKLEKHIGSYTLAPDFKARLADTVSRFNGYAKAGVDPEFERGVHEYDKDWQALFSPVRKESRQPANPMPNVTMHPLNGPFYAFILGPGALDTNGGPAINEKAQVLDTHNKPIPGLYGAGNCIASPARGAYFGAGGTIGLALTFGYIAGLHAMQQPTAKA</sequence>
<keyword evidence="3" id="KW-0274">FAD</keyword>
<evidence type="ECO:0000256" key="1">
    <source>
        <dbReference type="ARBA" id="ARBA00001974"/>
    </source>
</evidence>
<keyword evidence="5" id="KW-0472">Membrane</keyword>
<dbReference type="Pfam" id="PF00890">
    <property type="entry name" value="FAD_binding_2"/>
    <property type="match status" value="1"/>
</dbReference>
<keyword evidence="5" id="KW-1133">Transmembrane helix</keyword>
<keyword evidence="2" id="KW-0285">Flavoprotein</keyword>
<gene>
    <name evidence="8" type="ORF">ETQ85_14570</name>
</gene>
<feature type="signal peptide" evidence="6">
    <location>
        <begin position="1"/>
        <end position="36"/>
    </location>
</feature>
<evidence type="ECO:0000313" key="8">
    <source>
        <dbReference type="EMBL" id="TYC55237.1"/>
    </source>
</evidence>
<organism evidence="8 9">
    <name type="scientific">Zoogloea oleivorans</name>
    <dbReference type="NCBI Taxonomy" id="1552750"/>
    <lineage>
        <taxon>Bacteria</taxon>
        <taxon>Pseudomonadati</taxon>
        <taxon>Pseudomonadota</taxon>
        <taxon>Betaproteobacteria</taxon>
        <taxon>Rhodocyclales</taxon>
        <taxon>Zoogloeaceae</taxon>
        <taxon>Zoogloea</taxon>
    </lineage>
</organism>
<comment type="caution">
    <text evidence="8">The sequence shown here is derived from an EMBL/GenBank/DDBJ whole genome shotgun (WGS) entry which is preliminary data.</text>
</comment>
<dbReference type="OrthoDB" id="9813348at2"/>
<feature type="chain" id="PRO_5025407790" evidence="6">
    <location>
        <begin position="37"/>
        <end position="585"/>
    </location>
</feature>
<evidence type="ECO:0000256" key="2">
    <source>
        <dbReference type="ARBA" id="ARBA00022630"/>
    </source>
</evidence>
<dbReference type="Proteomes" id="UP000389128">
    <property type="component" value="Unassembled WGS sequence"/>
</dbReference>
<dbReference type="SUPFAM" id="SSF56425">
    <property type="entry name" value="Succinate dehydrogenase/fumarate reductase flavoprotein, catalytic domain"/>
    <property type="match status" value="1"/>
</dbReference>
<evidence type="ECO:0000256" key="4">
    <source>
        <dbReference type="ARBA" id="ARBA00023002"/>
    </source>
</evidence>
<comment type="cofactor">
    <cofactor evidence="1">
        <name>FAD</name>
        <dbReference type="ChEBI" id="CHEBI:57692"/>
    </cofactor>
</comment>
<dbReference type="PANTHER" id="PTHR43400:SF10">
    <property type="entry name" value="3-OXOSTEROID 1-DEHYDROGENASE"/>
    <property type="match status" value="1"/>
</dbReference>
<protein>
    <submittedName>
        <fullName evidence="8">FAD-dependent oxidoreductase</fullName>
    </submittedName>
</protein>
<dbReference type="InterPro" id="IPR036188">
    <property type="entry name" value="FAD/NAD-bd_sf"/>
</dbReference>
<feature type="transmembrane region" description="Helical" evidence="5">
    <location>
        <begin position="555"/>
        <end position="575"/>
    </location>
</feature>
<dbReference type="InterPro" id="IPR003953">
    <property type="entry name" value="FAD-dep_OxRdtase_2_FAD-bd"/>
</dbReference>
<name>A0A6C2CM01_9RHOO</name>
<dbReference type="RefSeq" id="WP_148579804.1">
    <property type="nucleotide sequence ID" value="NZ_SDKK01000013.1"/>
</dbReference>
<dbReference type="InterPro" id="IPR006311">
    <property type="entry name" value="TAT_signal"/>
</dbReference>
<keyword evidence="4" id="KW-0560">Oxidoreductase</keyword>
<dbReference type="EMBL" id="SDKK01000013">
    <property type="protein sequence ID" value="TYC55237.1"/>
    <property type="molecule type" value="Genomic_DNA"/>
</dbReference>
<evidence type="ECO:0000259" key="7">
    <source>
        <dbReference type="Pfam" id="PF00890"/>
    </source>
</evidence>
<dbReference type="SUPFAM" id="SSF51905">
    <property type="entry name" value="FAD/NAD(P)-binding domain"/>
    <property type="match status" value="1"/>
</dbReference>
<accession>A0A6C2CM01</accession>
<dbReference type="Gene3D" id="3.90.700.10">
    <property type="entry name" value="Succinate dehydrogenase/fumarate reductase flavoprotein, catalytic domain"/>
    <property type="match status" value="1"/>
</dbReference>
<dbReference type="GO" id="GO:0016491">
    <property type="term" value="F:oxidoreductase activity"/>
    <property type="evidence" value="ECO:0007669"/>
    <property type="project" value="UniProtKB-KW"/>
</dbReference>
<evidence type="ECO:0000256" key="3">
    <source>
        <dbReference type="ARBA" id="ARBA00022827"/>
    </source>
</evidence>
<dbReference type="AlphaFoldDB" id="A0A6C2CM01"/>
<keyword evidence="6" id="KW-0732">Signal</keyword>
<dbReference type="PANTHER" id="PTHR43400">
    <property type="entry name" value="FUMARATE REDUCTASE"/>
    <property type="match status" value="1"/>
</dbReference>
<dbReference type="InterPro" id="IPR050315">
    <property type="entry name" value="FAD-oxidoreductase_2"/>
</dbReference>
<dbReference type="PROSITE" id="PS51318">
    <property type="entry name" value="TAT"/>
    <property type="match status" value="1"/>
</dbReference>
<feature type="domain" description="FAD-dependent oxidoreductase 2 FAD-binding" evidence="7">
    <location>
        <begin position="51"/>
        <end position="562"/>
    </location>
</feature>
<keyword evidence="5" id="KW-0812">Transmembrane</keyword>
<dbReference type="Gene3D" id="3.50.50.60">
    <property type="entry name" value="FAD/NAD(P)-binding domain"/>
    <property type="match status" value="2"/>
</dbReference>
<evidence type="ECO:0000313" key="9">
    <source>
        <dbReference type="Proteomes" id="UP000389128"/>
    </source>
</evidence>
<dbReference type="GO" id="GO:0008202">
    <property type="term" value="P:steroid metabolic process"/>
    <property type="evidence" value="ECO:0007669"/>
    <property type="project" value="UniProtKB-ARBA"/>
</dbReference>
<reference evidence="8 9" key="1">
    <citation type="submission" date="2019-01" db="EMBL/GenBank/DDBJ databases">
        <title>Zoogloea oleivorans genome sequencing and assembly.</title>
        <authorList>
            <person name="Tancsics A."/>
            <person name="Farkas M."/>
            <person name="Kriszt B."/>
            <person name="Maroti G."/>
            <person name="Horvath B."/>
        </authorList>
    </citation>
    <scope>NUCLEOTIDE SEQUENCE [LARGE SCALE GENOMIC DNA]</scope>
    <source>
        <strain evidence="8 9">Buc</strain>
    </source>
</reference>
<dbReference type="PRINTS" id="PR00411">
    <property type="entry name" value="PNDRDTASEI"/>
</dbReference>